<feature type="transmembrane region" description="Helical" evidence="2">
    <location>
        <begin position="6"/>
        <end position="24"/>
    </location>
</feature>
<evidence type="ECO:0000313" key="3">
    <source>
        <dbReference type="EMBL" id="KDQ14529.1"/>
    </source>
</evidence>
<dbReference type="Pfam" id="PF23670">
    <property type="entry name" value="PIGBOS1"/>
    <property type="match status" value="1"/>
</dbReference>
<keyword evidence="2" id="KW-1133">Transmembrane helix</keyword>
<organism evidence="3 4">
    <name type="scientific">Botryobasidium botryosum (strain FD-172 SS1)</name>
    <dbReference type="NCBI Taxonomy" id="930990"/>
    <lineage>
        <taxon>Eukaryota</taxon>
        <taxon>Fungi</taxon>
        <taxon>Dikarya</taxon>
        <taxon>Basidiomycota</taxon>
        <taxon>Agaricomycotina</taxon>
        <taxon>Agaricomycetes</taxon>
        <taxon>Cantharellales</taxon>
        <taxon>Botryobasidiaceae</taxon>
        <taxon>Botryobasidium</taxon>
    </lineage>
</organism>
<feature type="compositionally biased region" description="Low complexity" evidence="1">
    <location>
        <begin position="34"/>
        <end position="62"/>
    </location>
</feature>
<protein>
    <submittedName>
        <fullName evidence="3">Uncharacterized protein</fullName>
    </submittedName>
</protein>
<accession>A0A067MG84</accession>
<reference evidence="4" key="1">
    <citation type="journal article" date="2014" name="Proc. Natl. Acad. Sci. U.S.A.">
        <title>Extensive sampling of basidiomycete genomes demonstrates inadequacy of the white-rot/brown-rot paradigm for wood decay fungi.</title>
        <authorList>
            <person name="Riley R."/>
            <person name="Salamov A.A."/>
            <person name="Brown D.W."/>
            <person name="Nagy L.G."/>
            <person name="Floudas D."/>
            <person name="Held B.W."/>
            <person name="Levasseur A."/>
            <person name="Lombard V."/>
            <person name="Morin E."/>
            <person name="Otillar R."/>
            <person name="Lindquist E.A."/>
            <person name="Sun H."/>
            <person name="LaButti K.M."/>
            <person name="Schmutz J."/>
            <person name="Jabbour D."/>
            <person name="Luo H."/>
            <person name="Baker S.E."/>
            <person name="Pisabarro A.G."/>
            <person name="Walton J.D."/>
            <person name="Blanchette R.A."/>
            <person name="Henrissat B."/>
            <person name="Martin F."/>
            <person name="Cullen D."/>
            <person name="Hibbett D.S."/>
            <person name="Grigoriev I.V."/>
        </authorList>
    </citation>
    <scope>NUCLEOTIDE SEQUENCE [LARGE SCALE GENOMIC DNA]</scope>
    <source>
        <strain evidence="4">FD-172 SS1</strain>
    </source>
</reference>
<evidence type="ECO:0000256" key="2">
    <source>
        <dbReference type="SAM" id="Phobius"/>
    </source>
</evidence>
<keyword evidence="4" id="KW-1185">Reference proteome</keyword>
<evidence type="ECO:0000313" key="4">
    <source>
        <dbReference type="Proteomes" id="UP000027195"/>
    </source>
</evidence>
<dbReference type="InParanoid" id="A0A067MG84"/>
<name>A0A067MG84_BOTB1</name>
<keyword evidence="2" id="KW-0812">Transmembrane</keyword>
<evidence type="ECO:0000256" key="1">
    <source>
        <dbReference type="SAM" id="MobiDB-lite"/>
    </source>
</evidence>
<sequence length="68" mass="7019">MARERILPVLVAAAAGVLSGFYIWRQPLEQYTASSAASPLSAQPQLPRAGPSPGSGSPATRGPTEKEA</sequence>
<dbReference type="Proteomes" id="UP000027195">
    <property type="component" value="Unassembled WGS sequence"/>
</dbReference>
<gene>
    <name evidence="3" type="ORF">BOTBODRAFT_55380</name>
</gene>
<keyword evidence="2" id="KW-0472">Membrane</keyword>
<dbReference type="HOGENOM" id="CLU_2793655_0_0_1"/>
<proteinExistence type="predicted"/>
<feature type="region of interest" description="Disordered" evidence="1">
    <location>
        <begin position="34"/>
        <end position="68"/>
    </location>
</feature>
<dbReference type="InterPro" id="IPR057394">
    <property type="entry name" value="PIGBOS1"/>
</dbReference>
<dbReference type="EMBL" id="KL198037">
    <property type="protein sequence ID" value="KDQ14529.1"/>
    <property type="molecule type" value="Genomic_DNA"/>
</dbReference>
<dbReference type="AlphaFoldDB" id="A0A067MG84"/>